<proteinExistence type="predicted"/>
<dbReference type="SUPFAM" id="SSF55781">
    <property type="entry name" value="GAF domain-like"/>
    <property type="match status" value="1"/>
</dbReference>
<dbReference type="InterPro" id="IPR029016">
    <property type="entry name" value="GAF-like_dom_sf"/>
</dbReference>
<evidence type="ECO:0000256" key="2">
    <source>
        <dbReference type="ARBA" id="ARBA00023163"/>
    </source>
</evidence>
<sequence length="299" mass="32112">MPAGKTGPSSPPTQRVIAIVELLADGAEPLTSAEIADGLALNRSTAGAILATLADRGWVRRRPDLRYELGPALAALGRHAAGDDDHAWLDRELEQLADRVDCGAALTTITLDHVEFLAVTRDRYTVGIESGTRIPLLAPAGAAIIAHWGTARQQDWLNTRGPDRRADYRAALATLRAAGHCAWRLESDSLPNTRVLTEVADHLADQPASKELRGRVLAQLAAIGGTAYDQATLDRDIPLPVSYISAPVFDGGGHAVMELQIGPLREDVTPAERRHYLAELAASARRIGDGVDTHSTRRF</sequence>
<dbReference type="PANTHER" id="PTHR30136">
    <property type="entry name" value="HELIX-TURN-HELIX TRANSCRIPTIONAL REGULATOR, ICLR FAMILY"/>
    <property type="match status" value="1"/>
</dbReference>
<protein>
    <submittedName>
        <fullName evidence="4">MarR family transcriptional regulator</fullName>
    </submittedName>
</protein>
<evidence type="ECO:0000313" key="5">
    <source>
        <dbReference type="Proteomes" id="UP000267164"/>
    </source>
</evidence>
<evidence type="ECO:0000256" key="1">
    <source>
        <dbReference type="ARBA" id="ARBA00023015"/>
    </source>
</evidence>
<dbReference type="InterPro" id="IPR036388">
    <property type="entry name" value="WH-like_DNA-bd_sf"/>
</dbReference>
<dbReference type="GO" id="GO:0003700">
    <property type="term" value="F:DNA-binding transcription factor activity"/>
    <property type="evidence" value="ECO:0007669"/>
    <property type="project" value="TreeGrafter"/>
</dbReference>
<dbReference type="RefSeq" id="WP_120737419.1">
    <property type="nucleotide sequence ID" value="NZ_CP032568.1"/>
</dbReference>
<evidence type="ECO:0000259" key="3">
    <source>
        <dbReference type="PROSITE" id="PS51077"/>
    </source>
</evidence>
<dbReference type="KEGG" id="nyu:D7D52_16330"/>
<keyword evidence="5" id="KW-1185">Reference proteome</keyword>
<dbReference type="SUPFAM" id="SSF46785">
    <property type="entry name" value="Winged helix' DNA-binding domain"/>
    <property type="match status" value="1"/>
</dbReference>
<name>A0A386ZBE0_9NOCA</name>
<dbReference type="Proteomes" id="UP000267164">
    <property type="component" value="Chromosome"/>
</dbReference>
<dbReference type="GO" id="GO:0003677">
    <property type="term" value="F:DNA binding"/>
    <property type="evidence" value="ECO:0007669"/>
    <property type="project" value="InterPro"/>
</dbReference>
<accession>A0A386ZBE0</accession>
<gene>
    <name evidence="4" type="ORF">D7D52_16330</name>
</gene>
<dbReference type="Gene3D" id="1.10.10.10">
    <property type="entry name" value="Winged helix-like DNA-binding domain superfamily/Winged helix DNA-binding domain"/>
    <property type="match status" value="1"/>
</dbReference>
<reference evidence="4 5" key="1">
    <citation type="submission" date="2018-09" db="EMBL/GenBank/DDBJ databases">
        <title>Nocardia yunnanensis sp. nov., an actinomycete isolated from a soil sample.</title>
        <authorList>
            <person name="Zhang J."/>
        </authorList>
    </citation>
    <scope>NUCLEOTIDE SEQUENCE [LARGE SCALE GENOMIC DNA]</scope>
    <source>
        <strain evidence="4 5">CFHS0054</strain>
    </source>
</reference>
<organism evidence="4 5">
    <name type="scientific">Nocardia yunnanensis</name>
    <dbReference type="NCBI Taxonomy" id="2382165"/>
    <lineage>
        <taxon>Bacteria</taxon>
        <taxon>Bacillati</taxon>
        <taxon>Actinomycetota</taxon>
        <taxon>Actinomycetes</taxon>
        <taxon>Mycobacteriales</taxon>
        <taxon>Nocardiaceae</taxon>
        <taxon>Nocardia</taxon>
    </lineage>
</organism>
<dbReference type="GO" id="GO:0045892">
    <property type="term" value="P:negative regulation of DNA-templated transcription"/>
    <property type="evidence" value="ECO:0007669"/>
    <property type="project" value="TreeGrafter"/>
</dbReference>
<feature type="domain" description="HTH iclR-type" evidence="3">
    <location>
        <begin position="10"/>
        <end position="71"/>
    </location>
</feature>
<dbReference type="Pfam" id="PF09339">
    <property type="entry name" value="HTH_IclR"/>
    <property type="match status" value="1"/>
</dbReference>
<keyword evidence="2" id="KW-0804">Transcription</keyword>
<dbReference type="InterPro" id="IPR050707">
    <property type="entry name" value="HTH_MetabolicPath_Reg"/>
</dbReference>
<dbReference type="InterPro" id="IPR005471">
    <property type="entry name" value="Tscrpt_reg_IclR_N"/>
</dbReference>
<dbReference type="OrthoDB" id="4524640at2"/>
<dbReference type="InterPro" id="IPR036390">
    <property type="entry name" value="WH_DNA-bd_sf"/>
</dbReference>
<dbReference type="AlphaFoldDB" id="A0A386ZBE0"/>
<evidence type="ECO:0000313" key="4">
    <source>
        <dbReference type="EMBL" id="AYF75172.1"/>
    </source>
</evidence>
<dbReference type="Gene3D" id="3.30.450.40">
    <property type="match status" value="2"/>
</dbReference>
<keyword evidence="1" id="KW-0805">Transcription regulation</keyword>
<dbReference type="PROSITE" id="PS51077">
    <property type="entry name" value="HTH_ICLR"/>
    <property type="match status" value="1"/>
</dbReference>
<dbReference type="PANTHER" id="PTHR30136:SF24">
    <property type="entry name" value="HTH-TYPE TRANSCRIPTIONAL REPRESSOR ALLR"/>
    <property type="match status" value="1"/>
</dbReference>
<dbReference type="EMBL" id="CP032568">
    <property type="protein sequence ID" value="AYF75172.1"/>
    <property type="molecule type" value="Genomic_DNA"/>
</dbReference>
<dbReference type="SMART" id="SM00346">
    <property type="entry name" value="HTH_ICLR"/>
    <property type="match status" value="1"/>
</dbReference>